<dbReference type="PaxDb" id="44689-DDB0186663"/>
<sequence length="523" mass="60125">MSLINNNFFIPEKLFLEKDDFIYLTKGGVVPQSFERVALSSESPNLNEINFHKNVKFIYFLDGYAHYIKKEMIPSSVIGAIFFNITYALTSESIPNTIKFMGFNGYKNQVTKEIVQPFVYQLGVGGDMGYPLNKELLEKGTIKTLLFDGNYSHQITNESIIDNLDSLLIIKTKFTLDENSLRPPFKIYPPISPKGIYFCEGYKFNVISKLFPPLGFCTLKHDINILNISKPITKELFKDLPTDYRVNIGWGYKHKLNAWMIDNYERSVGIGNIVHPVPDIFFGEKVRFFNGYSHKISPFSYGLQVREMVFGQVDFAVTKDIMPSISVQHLYFERGYNHKLTPDIFCNVRCLTVNGIKSHIFNKTSLPKSNCSIRELTLKNLDFPFDSSFFPTDGIHKLVLCNVSQVIGNDQLPKSIFSLSLIKVKLDPKFKYPESLSHLKIEDIDQKLTKESIPSELEFFELLVYKFPLSKDLFPNSINHIVIGETINPFTHDMAPESLKLLMTAHDYKFLPLDKPLLKYYCQ</sequence>
<gene>
    <name evidence="1" type="ORF">DDB_G0285695</name>
</gene>
<dbReference type="Proteomes" id="UP000002195">
    <property type="component" value="Unassembled WGS sequence"/>
</dbReference>
<dbReference type="dictyBase" id="DDB_G0285695"/>
<keyword evidence="2" id="KW-1185">Reference proteome</keyword>
<dbReference type="GeneID" id="8625268"/>
<dbReference type="InParanoid" id="Q54MS3"/>
<accession>Q54MS3</accession>
<evidence type="ECO:0000313" key="1">
    <source>
        <dbReference type="EMBL" id="EAL64685.1"/>
    </source>
</evidence>
<dbReference type="KEGG" id="ddi:DDB_G0285695"/>
<proteinExistence type="predicted"/>
<dbReference type="EMBL" id="AAFI02000079">
    <property type="protein sequence ID" value="EAL64685.1"/>
    <property type="molecule type" value="Genomic_DNA"/>
</dbReference>
<dbReference type="RefSeq" id="XP_638220.1">
    <property type="nucleotide sequence ID" value="XM_633128.1"/>
</dbReference>
<dbReference type="AlphaFoldDB" id="Q54MS3"/>
<evidence type="ECO:0000313" key="2">
    <source>
        <dbReference type="Proteomes" id="UP000002195"/>
    </source>
</evidence>
<dbReference type="VEuPathDB" id="AmoebaDB:DDB_G0285695"/>
<comment type="caution">
    <text evidence="1">The sequence shown here is derived from an EMBL/GenBank/DDBJ whole genome shotgun (WGS) entry which is preliminary data.</text>
</comment>
<dbReference type="HOGENOM" id="CLU_521215_0_0_1"/>
<dbReference type="PhylomeDB" id="Q54MS3"/>
<protein>
    <submittedName>
        <fullName evidence="1">Uncharacterized protein</fullName>
    </submittedName>
</protein>
<dbReference type="InterPro" id="IPR052697">
    <property type="entry name" value="FNIP_repeat"/>
</dbReference>
<reference evidence="1 2" key="1">
    <citation type="journal article" date="2005" name="Nature">
        <title>The genome of the social amoeba Dictyostelium discoideum.</title>
        <authorList>
            <consortium name="The Dictyostelium discoideum Sequencing Consortium"/>
            <person name="Eichinger L."/>
            <person name="Pachebat J.A."/>
            <person name="Glockner G."/>
            <person name="Rajandream M.A."/>
            <person name="Sucgang R."/>
            <person name="Berriman M."/>
            <person name="Song J."/>
            <person name="Olsen R."/>
            <person name="Szafranski K."/>
            <person name="Xu Q."/>
            <person name="Tunggal B."/>
            <person name="Kummerfeld S."/>
            <person name="Madera M."/>
            <person name="Konfortov B.A."/>
            <person name="Rivero F."/>
            <person name="Bankier A.T."/>
            <person name="Lehmann R."/>
            <person name="Hamlin N."/>
            <person name="Davies R."/>
            <person name="Gaudet P."/>
            <person name="Fey P."/>
            <person name="Pilcher K."/>
            <person name="Chen G."/>
            <person name="Saunders D."/>
            <person name="Sodergren E."/>
            <person name="Davis P."/>
            <person name="Kerhornou A."/>
            <person name="Nie X."/>
            <person name="Hall N."/>
            <person name="Anjard C."/>
            <person name="Hemphill L."/>
            <person name="Bason N."/>
            <person name="Farbrother P."/>
            <person name="Desany B."/>
            <person name="Just E."/>
            <person name="Morio T."/>
            <person name="Rost R."/>
            <person name="Churcher C."/>
            <person name="Cooper J."/>
            <person name="Haydock S."/>
            <person name="van Driessche N."/>
            <person name="Cronin A."/>
            <person name="Goodhead I."/>
            <person name="Muzny D."/>
            <person name="Mourier T."/>
            <person name="Pain A."/>
            <person name="Lu M."/>
            <person name="Harper D."/>
            <person name="Lindsay R."/>
            <person name="Hauser H."/>
            <person name="James K."/>
            <person name="Quiles M."/>
            <person name="Madan Babu M."/>
            <person name="Saito T."/>
            <person name="Buchrieser C."/>
            <person name="Wardroper A."/>
            <person name="Felder M."/>
            <person name="Thangavelu M."/>
            <person name="Johnson D."/>
            <person name="Knights A."/>
            <person name="Loulseged H."/>
            <person name="Mungall K."/>
            <person name="Oliver K."/>
            <person name="Price C."/>
            <person name="Quail M.A."/>
            <person name="Urushihara H."/>
            <person name="Hernandez J."/>
            <person name="Rabbinowitsch E."/>
            <person name="Steffen D."/>
            <person name="Sanders M."/>
            <person name="Ma J."/>
            <person name="Kohara Y."/>
            <person name="Sharp S."/>
            <person name="Simmonds M."/>
            <person name="Spiegler S."/>
            <person name="Tivey A."/>
            <person name="Sugano S."/>
            <person name="White B."/>
            <person name="Walker D."/>
            <person name="Woodward J."/>
            <person name="Winckler T."/>
            <person name="Tanaka Y."/>
            <person name="Shaulsky G."/>
            <person name="Schleicher M."/>
            <person name="Weinstock G."/>
            <person name="Rosenthal A."/>
            <person name="Cox E.C."/>
            <person name="Chisholm R.L."/>
            <person name="Gibbs R."/>
            <person name="Loomis W.F."/>
            <person name="Platzer M."/>
            <person name="Kay R.R."/>
            <person name="Williams J."/>
            <person name="Dear P.H."/>
            <person name="Noegel A.A."/>
            <person name="Barrell B."/>
            <person name="Kuspa A."/>
        </authorList>
    </citation>
    <scope>NUCLEOTIDE SEQUENCE [LARGE SCALE GENOMIC DNA]</scope>
    <source>
        <strain evidence="1 2">AX4</strain>
    </source>
</reference>
<dbReference type="PANTHER" id="PTHR32031:SF123">
    <property type="entry name" value="B BOX-TYPE DOMAIN-CONTAINING PROTEIN-RELATED"/>
    <property type="match status" value="1"/>
</dbReference>
<dbReference type="PANTHER" id="PTHR32031">
    <property type="entry name" value="FNIP REPEAT-CONTAINING PROTEIN-RELATED-RELATED"/>
    <property type="match status" value="1"/>
</dbReference>
<organism evidence="1 2">
    <name type="scientific">Dictyostelium discoideum</name>
    <name type="common">Social amoeba</name>
    <dbReference type="NCBI Taxonomy" id="44689"/>
    <lineage>
        <taxon>Eukaryota</taxon>
        <taxon>Amoebozoa</taxon>
        <taxon>Evosea</taxon>
        <taxon>Eumycetozoa</taxon>
        <taxon>Dictyostelia</taxon>
        <taxon>Dictyosteliales</taxon>
        <taxon>Dictyosteliaceae</taxon>
        <taxon>Dictyostelium</taxon>
    </lineage>
</organism>
<dbReference type="SMR" id="Q54MS3"/>
<name>Q54MS3_DICDI</name>